<evidence type="ECO:0000313" key="1">
    <source>
        <dbReference type="EMBL" id="CAD8116404.1"/>
    </source>
</evidence>
<protein>
    <submittedName>
        <fullName evidence="1">Uncharacterized protein</fullName>
    </submittedName>
</protein>
<dbReference type="Proteomes" id="UP000692954">
    <property type="component" value="Unassembled WGS sequence"/>
</dbReference>
<sequence length="128" mass="15664">MKTMLTICNQLLNFFYKFQRKLDFSNRISRIIFKYCKTNQYYNSIIQLFKQKHKQITLQTIDYNVDRNIIEPLIIKNIAIQFRNNYIPTLNLIQELKIQMINFQFIKQQDFIRDLYSINKSQNLIIDL</sequence>
<keyword evidence="2" id="KW-1185">Reference proteome</keyword>
<accession>A0A8S1QMF2</accession>
<gene>
    <name evidence="1" type="ORF">PSON_ATCC_30995.1.T1110003</name>
</gene>
<name>A0A8S1QMF2_9CILI</name>
<proteinExistence type="predicted"/>
<reference evidence="1" key="1">
    <citation type="submission" date="2021-01" db="EMBL/GenBank/DDBJ databases">
        <authorList>
            <consortium name="Genoscope - CEA"/>
            <person name="William W."/>
        </authorList>
    </citation>
    <scope>NUCLEOTIDE SEQUENCE</scope>
</reference>
<comment type="caution">
    <text evidence="1">The sequence shown here is derived from an EMBL/GenBank/DDBJ whole genome shotgun (WGS) entry which is preliminary data.</text>
</comment>
<dbReference type="EMBL" id="CAJJDN010000111">
    <property type="protein sequence ID" value="CAD8116404.1"/>
    <property type="molecule type" value="Genomic_DNA"/>
</dbReference>
<dbReference type="AlphaFoldDB" id="A0A8S1QMF2"/>
<organism evidence="1 2">
    <name type="scientific">Paramecium sonneborni</name>
    <dbReference type="NCBI Taxonomy" id="65129"/>
    <lineage>
        <taxon>Eukaryota</taxon>
        <taxon>Sar</taxon>
        <taxon>Alveolata</taxon>
        <taxon>Ciliophora</taxon>
        <taxon>Intramacronucleata</taxon>
        <taxon>Oligohymenophorea</taxon>
        <taxon>Peniculida</taxon>
        <taxon>Parameciidae</taxon>
        <taxon>Paramecium</taxon>
    </lineage>
</organism>
<evidence type="ECO:0000313" key="2">
    <source>
        <dbReference type="Proteomes" id="UP000692954"/>
    </source>
</evidence>